<dbReference type="RefSeq" id="WP_201073868.1">
    <property type="nucleotide sequence ID" value="NZ_CP067420.1"/>
</dbReference>
<feature type="transmembrane region" description="Helical" evidence="1">
    <location>
        <begin position="12"/>
        <end position="34"/>
    </location>
</feature>
<sequence>MAEKPRTPALEWLLGGIGLLLVAGTMAFLAWSGIVQGDRPPDVRVEVEEIQRQNNGWRVAVLARNEGGEAAAEVLIRGRLADPRGTVEESELRLDFLPASSERRGGLFFTRDPAGFDLTVRPVGYAEP</sequence>
<name>A0ABX7B2W1_9PROT</name>
<keyword evidence="1" id="KW-1133">Transmembrane helix</keyword>
<accession>A0ABX7B2W1</accession>
<protein>
    <recommendedName>
        <fullName evidence="4">TIGR02588 family protein</fullName>
    </recommendedName>
</protein>
<dbReference type="Proteomes" id="UP000595197">
    <property type="component" value="Chromosome"/>
</dbReference>
<proteinExistence type="predicted"/>
<gene>
    <name evidence="2" type="ORF">IGS68_21965</name>
</gene>
<evidence type="ECO:0008006" key="4">
    <source>
        <dbReference type="Google" id="ProtNLM"/>
    </source>
</evidence>
<organism evidence="2 3">
    <name type="scientific">Skermanella cutis</name>
    <dbReference type="NCBI Taxonomy" id="2775420"/>
    <lineage>
        <taxon>Bacteria</taxon>
        <taxon>Pseudomonadati</taxon>
        <taxon>Pseudomonadota</taxon>
        <taxon>Alphaproteobacteria</taxon>
        <taxon>Rhodospirillales</taxon>
        <taxon>Azospirillaceae</taxon>
        <taxon>Skermanella</taxon>
    </lineage>
</organism>
<evidence type="ECO:0000313" key="3">
    <source>
        <dbReference type="Proteomes" id="UP000595197"/>
    </source>
</evidence>
<evidence type="ECO:0000313" key="2">
    <source>
        <dbReference type="EMBL" id="QQP88659.1"/>
    </source>
</evidence>
<reference evidence="2" key="1">
    <citation type="submission" date="2021-02" db="EMBL/GenBank/DDBJ databases">
        <title>Skermanella TT6 skin isolate.</title>
        <authorList>
            <person name="Lee K."/>
            <person name="Ganzorig M."/>
        </authorList>
    </citation>
    <scope>NUCLEOTIDE SEQUENCE</scope>
    <source>
        <strain evidence="2">TT6</strain>
    </source>
</reference>
<keyword evidence="1" id="KW-0472">Membrane</keyword>
<keyword evidence="3" id="KW-1185">Reference proteome</keyword>
<dbReference type="EMBL" id="CP067420">
    <property type="protein sequence ID" value="QQP88659.1"/>
    <property type="molecule type" value="Genomic_DNA"/>
</dbReference>
<evidence type="ECO:0000256" key="1">
    <source>
        <dbReference type="SAM" id="Phobius"/>
    </source>
</evidence>
<keyword evidence="1" id="KW-0812">Transmembrane</keyword>